<comment type="similarity">
    <text evidence="2">Belongs to the CPA3 antiporters (TC 2.A.63) subunit F family.</text>
</comment>
<comment type="subcellular location">
    <subcellularLocation>
        <location evidence="1">Cell membrane</location>
        <topology evidence="1">Multi-pass membrane protein</topology>
    </subcellularLocation>
</comment>
<evidence type="ECO:0000256" key="7">
    <source>
        <dbReference type="ARBA" id="ARBA00023136"/>
    </source>
</evidence>
<proteinExistence type="inferred from homology"/>
<keyword evidence="3" id="KW-0813">Transport</keyword>
<dbReference type="OrthoDB" id="9799958at2"/>
<dbReference type="GO" id="GO:0005886">
    <property type="term" value="C:plasma membrane"/>
    <property type="evidence" value="ECO:0007669"/>
    <property type="project" value="UniProtKB-SubCell"/>
</dbReference>
<evidence type="ECO:0000256" key="5">
    <source>
        <dbReference type="ARBA" id="ARBA00022692"/>
    </source>
</evidence>
<organism evidence="9 10">
    <name type="scientific">Halanaerobium saccharolyticum</name>
    <dbReference type="NCBI Taxonomy" id="43595"/>
    <lineage>
        <taxon>Bacteria</taxon>
        <taxon>Bacillati</taxon>
        <taxon>Bacillota</taxon>
        <taxon>Clostridia</taxon>
        <taxon>Halanaerobiales</taxon>
        <taxon>Halanaerobiaceae</taxon>
        <taxon>Halanaerobium</taxon>
    </lineage>
</organism>
<comment type="caution">
    <text evidence="9">The sequence shown here is derived from an EMBL/GenBank/DDBJ whole genome shotgun (WGS) entry which is preliminary data.</text>
</comment>
<evidence type="ECO:0000313" key="9">
    <source>
        <dbReference type="EMBL" id="TDO84619.1"/>
    </source>
</evidence>
<dbReference type="EMBL" id="SNWX01000020">
    <property type="protein sequence ID" value="TDO84619.1"/>
    <property type="molecule type" value="Genomic_DNA"/>
</dbReference>
<evidence type="ECO:0000256" key="8">
    <source>
        <dbReference type="SAM" id="Phobius"/>
    </source>
</evidence>
<evidence type="ECO:0000256" key="1">
    <source>
        <dbReference type="ARBA" id="ARBA00004651"/>
    </source>
</evidence>
<dbReference type="AlphaFoldDB" id="A0A4R6LK83"/>
<feature type="transmembrane region" description="Helical" evidence="8">
    <location>
        <begin position="57"/>
        <end position="78"/>
    </location>
</feature>
<keyword evidence="5 8" id="KW-0812">Transmembrane</keyword>
<evidence type="ECO:0000256" key="2">
    <source>
        <dbReference type="ARBA" id="ARBA00009212"/>
    </source>
</evidence>
<dbReference type="InterPro" id="IPR007208">
    <property type="entry name" value="MrpF/PhaF-like"/>
</dbReference>
<evidence type="ECO:0000256" key="3">
    <source>
        <dbReference type="ARBA" id="ARBA00022448"/>
    </source>
</evidence>
<reference evidence="9 10" key="1">
    <citation type="submission" date="2019-03" db="EMBL/GenBank/DDBJ databases">
        <title>Subsurface microbial communities from deep shales in Ohio and West Virginia, USA.</title>
        <authorList>
            <person name="Wrighton K."/>
        </authorList>
    </citation>
    <scope>NUCLEOTIDE SEQUENCE [LARGE SCALE GENOMIC DNA]</scope>
    <source>
        <strain evidence="9 10">MA284_T2</strain>
    </source>
</reference>
<accession>A0A4R6LK83</accession>
<dbReference type="GO" id="GO:0015385">
    <property type="term" value="F:sodium:proton antiporter activity"/>
    <property type="evidence" value="ECO:0007669"/>
    <property type="project" value="TreeGrafter"/>
</dbReference>
<evidence type="ECO:0000256" key="6">
    <source>
        <dbReference type="ARBA" id="ARBA00022989"/>
    </source>
</evidence>
<dbReference type="Proteomes" id="UP000295064">
    <property type="component" value="Unassembled WGS sequence"/>
</dbReference>
<keyword evidence="7 8" id="KW-0472">Membrane</keyword>
<dbReference type="Pfam" id="PF04066">
    <property type="entry name" value="MrpF_PhaF"/>
    <property type="match status" value="1"/>
</dbReference>
<sequence>MLNYIFLIISAAVLLAAVRMLKGPGSADRIVALDTITTIISSLLVVLALFLRNNIYLDISFVFAALSFTGVVVIARYLEGRA</sequence>
<dbReference type="PANTHER" id="PTHR34702:SF1">
    <property type="entry name" value="NA(+)_H(+) ANTIPORTER SUBUNIT F"/>
    <property type="match status" value="1"/>
</dbReference>
<dbReference type="RefSeq" id="WP_133515595.1">
    <property type="nucleotide sequence ID" value="NZ_SNWX01000020.1"/>
</dbReference>
<keyword evidence="6 8" id="KW-1133">Transmembrane helix</keyword>
<keyword evidence="4" id="KW-1003">Cell membrane</keyword>
<feature type="transmembrane region" description="Helical" evidence="8">
    <location>
        <begin position="30"/>
        <end position="50"/>
    </location>
</feature>
<evidence type="ECO:0000313" key="10">
    <source>
        <dbReference type="Proteomes" id="UP000295064"/>
    </source>
</evidence>
<protein>
    <submittedName>
        <fullName evidence="9">Membrane bound protein complex subunit mbxB</fullName>
    </submittedName>
</protein>
<gene>
    <name evidence="9" type="ORF">DFR79_12030</name>
</gene>
<dbReference type="PANTHER" id="PTHR34702">
    <property type="entry name" value="NA(+)/H(+) ANTIPORTER SUBUNIT F1"/>
    <property type="match status" value="1"/>
</dbReference>
<name>A0A4R6LK83_9FIRM</name>
<evidence type="ECO:0000256" key="4">
    <source>
        <dbReference type="ARBA" id="ARBA00022475"/>
    </source>
</evidence>